<dbReference type="InterPro" id="IPR016161">
    <property type="entry name" value="Ald_DH/histidinol_DH"/>
</dbReference>
<evidence type="ECO:0000256" key="2">
    <source>
        <dbReference type="ARBA" id="ARBA00023002"/>
    </source>
</evidence>
<dbReference type="SUPFAM" id="SSF53720">
    <property type="entry name" value="ALDH-like"/>
    <property type="match status" value="1"/>
</dbReference>
<dbReference type="InterPro" id="IPR015590">
    <property type="entry name" value="Aldehyde_DH_dom"/>
</dbReference>
<dbReference type="PANTHER" id="PTHR43720:SF2">
    <property type="entry name" value="2-AMINOMUCONIC SEMIALDEHYDE DEHYDROGENASE"/>
    <property type="match status" value="1"/>
</dbReference>
<dbReference type="FunFam" id="3.40.309.10:FF:000012">
    <property type="entry name" value="Betaine aldehyde dehydrogenase"/>
    <property type="match status" value="1"/>
</dbReference>
<evidence type="ECO:0000256" key="1">
    <source>
        <dbReference type="ARBA" id="ARBA00009986"/>
    </source>
</evidence>
<keyword evidence="3" id="KW-0520">NAD</keyword>
<protein>
    <submittedName>
        <fullName evidence="8">Aldehyde dehydrogenase-like protein</fullName>
    </submittedName>
</protein>
<dbReference type="FunFam" id="3.40.605.10:FF:000026">
    <property type="entry name" value="Aldehyde dehydrogenase, putative"/>
    <property type="match status" value="1"/>
</dbReference>
<dbReference type="PANTHER" id="PTHR43720">
    <property type="entry name" value="2-AMINOMUCONIC SEMIALDEHYDE DEHYDROGENASE"/>
    <property type="match status" value="1"/>
</dbReference>
<sequence length="578" mass="63216">MSGINPRSSWPTITSLQTIRSAQHRPRSVHKLTGSLLLPLHRRLSTTPSTAPIIPAALPVVRINPFNTYYHRVFSTSSRTMSDLPLFRELTAPNGTKWNQPLGLFINNEFVKSKSGSTLSSISPIDDKEITTLYAAEEADVDEAVKAARAAFHDSAWADITPEQRGRLIHKLADLIEQHSDTLAAIDTWDMGKPLSVMKEVDMPESISTFRYYAGWADKISGKTLNIGPQKLVYTLHQPVGVCGQIIPWNYPFIMASWKLGPALACGNTIVMKTAEQSPLSVLFFCQLIKEAGFPPGVVNVLTGYGRTAGHAIAAHPNIDKIAFTGSTNTARDIMKTASVNLKNITLETGGKSPMLVFDDADIDQAVKWGHIGIMSNSGQVCCATSRILVQESIYEKFIDLFNQYTKKISVLGDPFSGDTTHGPQVSRQQYERVLAYVEKGKKDGAILVSGGEHPEVNFVAPTIFRDVEDHHVIYQEEVFGPFVVIGKFKTEEEGVKRANATTYGLGAAVFTKDIARAHKVAAKIDSGMVWINSSNDSHFAVPFGGVKQSGIGRECGEYALDSYTTPKAVFVDLGTVL</sequence>
<dbReference type="AlphaFoldDB" id="A0A4S2MHP6"/>
<dbReference type="OrthoDB" id="310895at2759"/>
<evidence type="ECO:0000256" key="5">
    <source>
        <dbReference type="PROSITE-ProRule" id="PRU10007"/>
    </source>
</evidence>
<dbReference type="InterPro" id="IPR016163">
    <property type="entry name" value="Ald_DH_C"/>
</dbReference>
<feature type="domain" description="Aldehyde dehydrogenase" evidence="7">
    <location>
        <begin position="110"/>
        <end position="570"/>
    </location>
</feature>
<name>A0A4S2MHP6_9PEZI</name>
<dbReference type="InterPro" id="IPR029510">
    <property type="entry name" value="Ald_DH_CS_GLU"/>
</dbReference>
<dbReference type="PROSITE" id="PS00687">
    <property type="entry name" value="ALDEHYDE_DEHYDR_GLU"/>
    <property type="match status" value="1"/>
</dbReference>
<proteinExistence type="inferred from homology"/>
<comment type="pathway">
    <text evidence="4">Alcohol metabolism; ethanol degradation; acetate from ethanol: step 2/2.</text>
</comment>
<dbReference type="Proteomes" id="UP000298138">
    <property type="component" value="Unassembled WGS sequence"/>
</dbReference>
<keyword evidence="2 6" id="KW-0560">Oxidoreductase</keyword>
<organism evidence="8 9">
    <name type="scientific">Ascodesmis nigricans</name>
    <dbReference type="NCBI Taxonomy" id="341454"/>
    <lineage>
        <taxon>Eukaryota</taxon>
        <taxon>Fungi</taxon>
        <taxon>Dikarya</taxon>
        <taxon>Ascomycota</taxon>
        <taxon>Pezizomycotina</taxon>
        <taxon>Pezizomycetes</taxon>
        <taxon>Pezizales</taxon>
        <taxon>Ascodesmidaceae</taxon>
        <taxon>Ascodesmis</taxon>
    </lineage>
</organism>
<dbReference type="EMBL" id="ML220196">
    <property type="protein sequence ID" value="TGZ76215.1"/>
    <property type="molecule type" value="Genomic_DNA"/>
</dbReference>
<evidence type="ECO:0000259" key="7">
    <source>
        <dbReference type="Pfam" id="PF00171"/>
    </source>
</evidence>
<evidence type="ECO:0000313" key="9">
    <source>
        <dbReference type="Proteomes" id="UP000298138"/>
    </source>
</evidence>
<dbReference type="FunFam" id="3.40.605.10:FF:000011">
    <property type="entry name" value="ALD5p Mitochondrial aldehyde dehydrogenase"/>
    <property type="match status" value="1"/>
</dbReference>
<dbReference type="GO" id="GO:0004029">
    <property type="term" value="F:aldehyde dehydrogenase (NAD+) activity"/>
    <property type="evidence" value="ECO:0007669"/>
    <property type="project" value="TreeGrafter"/>
</dbReference>
<dbReference type="InterPro" id="IPR016162">
    <property type="entry name" value="Ald_DH_N"/>
</dbReference>
<dbReference type="InParanoid" id="A0A4S2MHP6"/>
<dbReference type="GO" id="GO:0046394">
    <property type="term" value="P:carboxylic acid biosynthetic process"/>
    <property type="evidence" value="ECO:0007669"/>
    <property type="project" value="UniProtKB-ARBA"/>
</dbReference>
<accession>A0A4S2MHP6</accession>
<dbReference type="GO" id="GO:0006598">
    <property type="term" value="P:polyamine catabolic process"/>
    <property type="evidence" value="ECO:0007669"/>
    <property type="project" value="TreeGrafter"/>
</dbReference>
<dbReference type="Pfam" id="PF00171">
    <property type="entry name" value="Aldedh"/>
    <property type="match status" value="1"/>
</dbReference>
<keyword evidence="9" id="KW-1185">Reference proteome</keyword>
<evidence type="ECO:0000313" key="8">
    <source>
        <dbReference type="EMBL" id="TGZ76215.1"/>
    </source>
</evidence>
<dbReference type="Gene3D" id="3.40.605.10">
    <property type="entry name" value="Aldehyde Dehydrogenase, Chain A, domain 1"/>
    <property type="match status" value="1"/>
</dbReference>
<gene>
    <name evidence="8" type="ORF">EX30DRAFT_345068</name>
</gene>
<reference evidence="8 9" key="1">
    <citation type="submission" date="2019-04" db="EMBL/GenBank/DDBJ databases">
        <title>Comparative genomics and transcriptomics to analyze fruiting body development in filamentous ascomycetes.</title>
        <authorList>
            <consortium name="DOE Joint Genome Institute"/>
            <person name="Lutkenhaus R."/>
            <person name="Traeger S."/>
            <person name="Breuer J."/>
            <person name="Kuo A."/>
            <person name="Lipzen A."/>
            <person name="Pangilinan J."/>
            <person name="Dilworth D."/>
            <person name="Sandor L."/>
            <person name="Poggeler S."/>
            <person name="Barry K."/>
            <person name="Grigoriev I.V."/>
            <person name="Nowrousian M."/>
        </authorList>
    </citation>
    <scope>NUCLEOTIDE SEQUENCE [LARGE SCALE GENOMIC DNA]</scope>
    <source>
        <strain evidence="8 9">CBS 389.68</strain>
    </source>
</reference>
<feature type="active site" evidence="5">
    <location>
        <position position="348"/>
    </location>
</feature>
<evidence type="ECO:0000256" key="4">
    <source>
        <dbReference type="ARBA" id="ARBA00037885"/>
    </source>
</evidence>
<dbReference type="Gene3D" id="3.40.309.10">
    <property type="entry name" value="Aldehyde Dehydrogenase, Chain A, domain 2"/>
    <property type="match status" value="1"/>
</dbReference>
<evidence type="ECO:0000256" key="6">
    <source>
        <dbReference type="RuleBase" id="RU003345"/>
    </source>
</evidence>
<dbReference type="STRING" id="341454.A0A4S2MHP6"/>
<evidence type="ECO:0000256" key="3">
    <source>
        <dbReference type="ARBA" id="ARBA00023027"/>
    </source>
</evidence>
<comment type="similarity">
    <text evidence="1 6">Belongs to the aldehyde dehydrogenase family.</text>
</comment>